<proteinExistence type="predicted"/>
<dbReference type="EMBL" id="BMAV01001521">
    <property type="protein sequence ID" value="GFY39736.1"/>
    <property type="molecule type" value="Genomic_DNA"/>
</dbReference>
<gene>
    <name evidence="1" type="ORF">TNIN_91101</name>
</gene>
<sequence>MPLSKDPSCLGDSKQTALRRLNSLRRRLVQDRKILELYRNFIHKYLEMGQMEEDEYSAVVYYLPHHVQNNSFLVFCKGKLPGLKRFIENARYPMSRTMGPLKCKELSESLKCIIKNIQRS</sequence>
<evidence type="ECO:0000313" key="1">
    <source>
        <dbReference type="EMBL" id="GFY39736.1"/>
    </source>
</evidence>
<keyword evidence="2" id="KW-1185">Reference proteome</keyword>
<dbReference type="Proteomes" id="UP000886998">
    <property type="component" value="Unassembled WGS sequence"/>
</dbReference>
<evidence type="ECO:0000313" key="2">
    <source>
        <dbReference type="Proteomes" id="UP000886998"/>
    </source>
</evidence>
<accession>A0A8X7BPG1</accession>
<name>A0A8X7BPG1_9ARAC</name>
<comment type="caution">
    <text evidence="1">The sequence shown here is derived from an EMBL/GenBank/DDBJ whole genome shotgun (WGS) entry which is preliminary data.</text>
</comment>
<organism evidence="1 2">
    <name type="scientific">Trichonephila inaurata madagascariensis</name>
    <dbReference type="NCBI Taxonomy" id="2747483"/>
    <lineage>
        <taxon>Eukaryota</taxon>
        <taxon>Metazoa</taxon>
        <taxon>Ecdysozoa</taxon>
        <taxon>Arthropoda</taxon>
        <taxon>Chelicerata</taxon>
        <taxon>Arachnida</taxon>
        <taxon>Araneae</taxon>
        <taxon>Araneomorphae</taxon>
        <taxon>Entelegynae</taxon>
        <taxon>Araneoidea</taxon>
        <taxon>Nephilidae</taxon>
        <taxon>Trichonephila</taxon>
        <taxon>Trichonephila inaurata</taxon>
    </lineage>
</organism>
<protein>
    <submittedName>
        <fullName evidence="1">Uncharacterized protein</fullName>
    </submittedName>
</protein>
<reference evidence="1" key="1">
    <citation type="submission" date="2020-08" db="EMBL/GenBank/DDBJ databases">
        <title>Multicomponent nature underlies the extraordinary mechanical properties of spider dragline silk.</title>
        <authorList>
            <person name="Kono N."/>
            <person name="Nakamura H."/>
            <person name="Mori M."/>
            <person name="Yoshida Y."/>
            <person name="Ohtoshi R."/>
            <person name="Malay A.D."/>
            <person name="Moran D.A.P."/>
            <person name="Tomita M."/>
            <person name="Numata K."/>
            <person name="Arakawa K."/>
        </authorList>
    </citation>
    <scope>NUCLEOTIDE SEQUENCE</scope>
</reference>
<dbReference type="AlphaFoldDB" id="A0A8X7BPG1"/>